<gene>
    <name evidence="1" type="ORF">E2C01_082993</name>
</gene>
<comment type="caution">
    <text evidence="1">The sequence shown here is derived from an EMBL/GenBank/DDBJ whole genome shotgun (WGS) entry which is preliminary data.</text>
</comment>
<protein>
    <submittedName>
        <fullName evidence="1">Uncharacterized protein</fullName>
    </submittedName>
</protein>
<name>A0A5B7IRB0_PORTR</name>
<evidence type="ECO:0000313" key="1">
    <source>
        <dbReference type="EMBL" id="MPC88101.1"/>
    </source>
</evidence>
<proteinExistence type="predicted"/>
<dbReference type="EMBL" id="VSRR010076635">
    <property type="protein sequence ID" value="MPC88101.1"/>
    <property type="molecule type" value="Genomic_DNA"/>
</dbReference>
<reference evidence="1 2" key="1">
    <citation type="submission" date="2019-05" db="EMBL/GenBank/DDBJ databases">
        <title>Another draft genome of Portunus trituberculatus and its Hox gene families provides insights of decapod evolution.</title>
        <authorList>
            <person name="Jeong J.-H."/>
            <person name="Song I."/>
            <person name="Kim S."/>
            <person name="Choi T."/>
            <person name="Kim D."/>
            <person name="Ryu S."/>
            <person name="Kim W."/>
        </authorList>
    </citation>
    <scope>NUCLEOTIDE SEQUENCE [LARGE SCALE GENOMIC DNA]</scope>
    <source>
        <tissue evidence="1">Muscle</tissue>
    </source>
</reference>
<dbReference type="Proteomes" id="UP000324222">
    <property type="component" value="Unassembled WGS sequence"/>
</dbReference>
<organism evidence="1 2">
    <name type="scientific">Portunus trituberculatus</name>
    <name type="common">Swimming crab</name>
    <name type="synonym">Neptunus trituberculatus</name>
    <dbReference type="NCBI Taxonomy" id="210409"/>
    <lineage>
        <taxon>Eukaryota</taxon>
        <taxon>Metazoa</taxon>
        <taxon>Ecdysozoa</taxon>
        <taxon>Arthropoda</taxon>
        <taxon>Crustacea</taxon>
        <taxon>Multicrustacea</taxon>
        <taxon>Malacostraca</taxon>
        <taxon>Eumalacostraca</taxon>
        <taxon>Eucarida</taxon>
        <taxon>Decapoda</taxon>
        <taxon>Pleocyemata</taxon>
        <taxon>Brachyura</taxon>
        <taxon>Eubrachyura</taxon>
        <taxon>Portunoidea</taxon>
        <taxon>Portunidae</taxon>
        <taxon>Portuninae</taxon>
        <taxon>Portunus</taxon>
    </lineage>
</organism>
<keyword evidence="2" id="KW-1185">Reference proteome</keyword>
<evidence type="ECO:0000313" key="2">
    <source>
        <dbReference type="Proteomes" id="UP000324222"/>
    </source>
</evidence>
<accession>A0A5B7IRB0</accession>
<sequence>MEPLVLLTQPMMQTMSS</sequence>
<dbReference type="AlphaFoldDB" id="A0A5B7IRB0"/>